<name>K4A3V2_SETIT</name>
<reference evidence="1" key="2">
    <citation type="submission" date="2018-08" db="UniProtKB">
        <authorList>
            <consortium name="EnsemblPlants"/>
        </authorList>
    </citation>
    <scope>IDENTIFICATION</scope>
    <source>
        <strain evidence="1">Yugu1</strain>
    </source>
</reference>
<dbReference type="EMBL" id="AGNK02000793">
    <property type="status" value="NOT_ANNOTATED_CDS"/>
    <property type="molecule type" value="Genomic_DNA"/>
</dbReference>
<protein>
    <submittedName>
        <fullName evidence="1">Uncharacterized protein</fullName>
    </submittedName>
</protein>
<dbReference type="Gramene" id="KQL23169">
    <property type="protein sequence ID" value="KQL23169"/>
    <property type="gene ID" value="SETIT_033555mg"/>
</dbReference>
<dbReference type="HOGENOM" id="CLU_2871867_0_0_1"/>
<dbReference type="InParanoid" id="K4A3V2"/>
<proteinExistence type="predicted"/>
<keyword evidence="2" id="KW-1185">Reference proteome</keyword>
<evidence type="ECO:0000313" key="1">
    <source>
        <dbReference type="EnsemblPlants" id="KQL23169"/>
    </source>
</evidence>
<evidence type="ECO:0000313" key="2">
    <source>
        <dbReference type="Proteomes" id="UP000004995"/>
    </source>
</evidence>
<dbReference type="Proteomes" id="UP000004995">
    <property type="component" value="Unassembled WGS sequence"/>
</dbReference>
<dbReference type="EnsemblPlants" id="KQL23169">
    <property type="protein sequence ID" value="KQL23169"/>
    <property type="gene ID" value="SETIT_033555mg"/>
</dbReference>
<accession>K4A3V2</accession>
<reference evidence="2" key="1">
    <citation type="journal article" date="2012" name="Nat. Biotechnol.">
        <title>Reference genome sequence of the model plant Setaria.</title>
        <authorList>
            <person name="Bennetzen J.L."/>
            <person name="Schmutz J."/>
            <person name="Wang H."/>
            <person name="Percifield R."/>
            <person name="Hawkins J."/>
            <person name="Pontaroli A.C."/>
            <person name="Estep M."/>
            <person name="Feng L."/>
            <person name="Vaughn J.N."/>
            <person name="Grimwood J."/>
            <person name="Jenkins J."/>
            <person name="Barry K."/>
            <person name="Lindquist E."/>
            <person name="Hellsten U."/>
            <person name="Deshpande S."/>
            <person name="Wang X."/>
            <person name="Wu X."/>
            <person name="Mitros T."/>
            <person name="Triplett J."/>
            <person name="Yang X."/>
            <person name="Ye C.Y."/>
            <person name="Mauro-Herrera M."/>
            <person name="Wang L."/>
            <person name="Li P."/>
            <person name="Sharma M."/>
            <person name="Sharma R."/>
            <person name="Ronald P.C."/>
            <person name="Panaud O."/>
            <person name="Kellogg E.A."/>
            <person name="Brutnell T.P."/>
            <person name="Doust A.N."/>
            <person name="Tuskan G.A."/>
            <person name="Rokhsar D."/>
            <person name="Devos K.M."/>
        </authorList>
    </citation>
    <scope>NUCLEOTIDE SEQUENCE [LARGE SCALE GENOMIC DNA]</scope>
    <source>
        <strain evidence="2">cv. Yugu1</strain>
    </source>
</reference>
<sequence length="64" mass="7505">MTQIYLACWGRIIHHRNKEWSGNFPIQLVTMAYSTLQITTLYRLYTGDNPLVGRCKYTIQGIRV</sequence>
<dbReference type="AlphaFoldDB" id="K4A3V2"/>
<organism evidence="1 2">
    <name type="scientific">Setaria italica</name>
    <name type="common">Foxtail millet</name>
    <name type="synonym">Panicum italicum</name>
    <dbReference type="NCBI Taxonomy" id="4555"/>
    <lineage>
        <taxon>Eukaryota</taxon>
        <taxon>Viridiplantae</taxon>
        <taxon>Streptophyta</taxon>
        <taxon>Embryophyta</taxon>
        <taxon>Tracheophyta</taxon>
        <taxon>Spermatophyta</taxon>
        <taxon>Magnoliopsida</taxon>
        <taxon>Liliopsida</taxon>
        <taxon>Poales</taxon>
        <taxon>Poaceae</taxon>
        <taxon>PACMAD clade</taxon>
        <taxon>Panicoideae</taxon>
        <taxon>Panicodae</taxon>
        <taxon>Paniceae</taxon>
        <taxon>Cenchrinae</taxon>
        <taxon>Setaria</taxon>
    </lineage>
</organism>